<dbReference type="Proteomes" id="UP000219621">
    <property type="component" value="Unassembled WGS sequence"/>
</dbReference>
<feature type="transmembrane region" description="Helical" evidence="1">
    <location>
        <begin position="50"/>
        <end position="69"/>
    </location>
</feature>
<feature type="transmembrane region" description="Helical" evidence="1">
    <location>
        <begin position="116"/>
        <end position="137"/>
    </location>
</feature>
<feature type="transmembrane region" description="Helical" evidence="1">
    <location>
        <begin position="76"/>
        <end position="96"/>
    </location>
</feature>
<proteinExistence type="predicted"/>
<dbReference type="Pfam" id="PF09955">
    <property type="entry name" value="DUF2189"/>
    <property type="match status" value="1"/>
</dbReference>
<evidence type="ECO:0000313" key="3">
    <source>
        <dbReference type="Proteomes" id="UP000219621"/>
    </source>
</evidence>
<gene>
    <name evidence="2" type="ORF">SAMN05421508_106276</name>
</gene>
<keyword evidence="1" id="KW-0812">Transmembrane</keyword>
<dbReference type="InterPro" id="IPR018692">
    <property type="entry name" value="DUF2189"/>
</dbReference>
<accession>A0A286GNQ1</accession>
<keyword evidence="1" id="KW-0472">Membrane</keyword>
<name>A0A286GNQ1_9PROT</name>
<dbReference type="RefSeq" id="WP_097280028.1">
    <property type="nucleotide sequence ID" value="NZ_OCNJ01000006.1"/>
</dbReference>
<dbReference type="AlphaFoldDB" id="A0A286GNQ1"/>
<protein>
    <submittedName>
        <fullName evidence="2">Uncharacterized membrane protein</fullName>
    </submittedName>
</protein>
<dbReference type="EMBL" id="OCNJ01000006">
    <property type="protein sequence ID" value="SOD97150.1"/>
    <property type="molecule type" value="Genomic_DNA"/>
</dbReference>
<keyword evidence="3" id="KW-1185">Reference proteome</keyword>
<evidence type="ECO:0000313" key="2">
    <source>
        <dbReference type="EMBL" id="SOD97150.1"/>
    </source>
</evidence>
<evidence type="ECO:0000256" key="1">
    <source>
        <dbReference type="SAM" id="Phobius"/>
    </source>
</evidence>
<reference evidence="2 3" key="1">
    <citation type="submission" date="2017-09" db="EMBL/GenBank/DDBJ databases">
        <authorList>
            <person name="Ehlers B."/>
            <person name="Leendertz F.H."/>
        </authorList>
    </citation>
    <scope>NUCLEOTIDE SEQUENCE [LARGE SCALE GENOMIC DNA]</scope>
    <source>
        <strain evidence="2 3">USBA 140</strain>
    </source>
</reference>
<dbReference type="OrthoDB" id="9809543at2"/>
<keyword evidence="1" id="KW-1133">Transmembrane helix</keyword>
<organism evidence="2 3">
    <name type="scientific">Caenispirillum bisanense</name>
    <dbReference type="NCBI Taxonomy" id="414052"/>
    <lineage>
        <taxon>Bacteria</taxon>
        <taxon>Pseudomonadati</taxon>
        <taxon>Pseudomonadota</taxon>
        <taxon>Alphaproteobacteria</taxon>
        <taxon>Rhodospirillales</taxon>
        <taxon>Novispirillaceae</taxon>
        <taxon>Caenispirillum</taxon>
    </lineage>
</organism>
<feature type="transmembrane region" description="Helical" evidence="1">
    <location>
        <begin position="170"/>
        <end position="195"/>
    </location>
</feature>
<feature type="transmembrane region" description="Helical" evidence="1">
    <location>
        <begin position="224"/>
        <end position="253"/>
    </location>
</feature>
<feature type="transmembrane region" description="Helical" evidence="1">
    <location>
        <begin position="144"/>
        <end position="164"/>
    </location>
</feature>
<sequence length="268" mass="28464">MDVQHTHPHPHRVGGTHLPYADKIRTVDADTVFHWLALGWQDLLRGGVTSAAYGAIFALAGYVIAIGLARIDSIFLLLPVAAGFTLVAPVLAIGFYRISKTLESGGRASFGEALTAFQANAFHILTAGLVLMLFGLIWVRVATLIFALLFPATGFSAEAMLAVLTTVEGFAFLVGAFVVGGAFALVAFVFCAVSLPMMMDRPGMDFFTASLVSMQAVLRNPGPMLLWAGIIAVATAAGIVTFFLGLVIVMPLIGHASWHAYRALVERG</sequence>